<keyword evidence="4" id="KW-1185">Reference proteome</keyword>
<dbReference type="SUPFAM" id="SSF69318">
    <property type="entry name" value="Integrin alpha N-terminal domain"/>
    <property type="match status" value="1"/>
</dbReference>
<dbReference type="PANTHER" id="PTHR44103:SF1">
    <property type="entry name" value="PROPROTEIN CONVERTASE P"/>
    <property type="match status" value="1"/>
</dbReference>
<name>A0A542ZGA3_9MICO</name>
<evidence type="ECO:0000256" key="1">
    <source>
        <dbReference type="ARBA" id="ARBA00022729"/>
    </source>
</evidence>
<dbReference type="Gene3D" id="2.20.25.650">
    <property type="entry name" value="Tachylectin-2-like"/>
    <property type="match status" value="1"/>
</dbReference>
<evidence type="ECO:0000313" key="3">
    <source>
        <dbReference type="EMBL" id="TQL59365.1"/>
    </source>
</evidence>
<gene>
    <name evidence="3" type="ORF">FB474_0719</name>
</gene>
<comment type="caution">
    <text evidence="3">The sequence shown here is derived from an EMBL/GenBank/DDBJ whole genome shotgun (WGS) entry which is preliminary data.</text>
</comment>
<dbReference type="PANTHER" id="PTHR44103">
    <property type="entry name" value="PROPROTEIN CONVERTASE P"/>
    <property type="match status" value="1"/>
</dbReference>
<sequence>MSLANSTKRPGVRRSRLVGAAVVGAALALGSLVTAGSARASEVYPRPYTGVITVAGHGWGHGHGMSQYGAFGAAQQGLTWQQIIGFYYNNAPVISIGNPTIRVQLSAPATATTTVTADSSLAASFGSGHTGTMSLVTKEGNGNTIAAYRVANLGNGTAALQYVLSDWKTWKTWKTDPAQINISSSAGALTTTSSGVYRGELRGIVSGSSSLTSVLALSMDNYLRRVVPSESSASWPLAALQAQAVAARSYAGYYLDNPRSASYDICGTDYCQVFGAAKEYPSTDQAVADTSGQVISDGGKAAFAEFSSSNGGWAVAVAGKSYLVAHPDPYDGAALTSSGARANPNIAWTASVPVSSVEAAVNAWLSKRNKPSIGSYVSLTVTSRDGNGDWGGRITQAVIQGSKGSAAVPGDTLRGLLGLKSEWFVPTNPPNPRSAPSYPRDFTGDYKADVLAAVGTTGELRLYAGNGAGGWQPTQVIDSAGWNTFAKVFTAGTWDADAISDVMAQKADGTLWLYPGTTSGALGAPRQIGTGWTMHNLVFPVGDFNGDGMTDLLARRASDGALMLYTGDSQGGFTGSRQVGAGWNVFSTVFGPGDLTGDGKADVLARAKDGTLYLYPGNGSGGWLPRRVVGHGWNAFSSIIGPGDFSGDGRNDVLARTWDGSLYLYPGTGSGGWGARRLVGSGWQIFSTILP</sequence>
<evidence type="ECO:0000313" key="4">
    <source>
        <dbReference type="Proteomes" id="UP000319514"/>
    </source>
</evidence>
<dbReference type="Pfam" id="PF13517">
    <property type="entry name" value="FG-GAP_3"/>
    <property type="match status" value="1"/>
</dbReference>
<feature type="domain" description="Sporulation stage II protein D amidase enhancer LytB N-terminal" evidence="2">
    <location>
        <begin position="209"/>
        <end position="295"/>
    </location>
</feature>
<evidence type="ECO:0000259" key="2">
    <source>
        <dbReference type="Pfam" id="PF08486"/>
    </source>
</evidence>
<dbReference type="InterPro" id="IPR028994">
    <property type="entry name" value="Integrin_alpha_N"/>
</dbReference>
<dbReference type="GO" id="GO:0030435">
    <property type="term" value="P:sporulation resulting in formation of a cellular spore"/>
    <property type="evidence" value="ECO:0007669"/>
    <property type="project" value="InterPro"/>
</dbReference>
<dbReference type="Pfam" id="PF08486">
    <property type="entry name" value="SpoIID"/>
    <property type="match status" value="1"/>
</dbReference>
<organism evidence="3 4">
    <name type="scientific">Oryzihumus leptocrescens</name>
    <dbReference type="NCBI Taxonomy" id="297536"/>
    <lineage>
        <taxon>Bacteria</taxon>
        <taxon>Bacillati</taxon>
        <taxon>Actinomycetota</taxon>
        <taxon>Actinomycetes</taxon>
        <taxon>Micrococcales</taxon>
        <taxon>Intrasporangiaceae</taxon>
        <taxon>Oryzihumus</taxon>
    </lineage>
</organism>
<dbReference type="Gene3D" id="2.115.10.10">
    <property type="entry name" value="Tachylectin 2"/>
    <property type="match status" value="1"/>
</dbReference>
<dbReference type="AlphaFoldDB" id="A0A542ZGA3"/>
<dbReference type="PROSITE" id="PS51318">
    <property type="entry name" value="TAT"/>
    <property type="match status" value="1"/>
</dbReference>
<protein>
    <submittedName>
        <fullName evidence="3">SpoIID/LytB domain protein</fullName>
    </submittedName>
</protein>
<dbReference type="InterPro" id="IPR006311">
    <property type="entry name" value="TAT_signal"/>
</dbReference>
<proteinExistence type="predicted"/>
<dbReference type="Proteomes" id="UP000319514">
    <property type="component" value="Unassembled WGS sequence"/>
</dbReference>
<dbReference type="InterPro" id="IPR013693">
    <property type="entry name" value="SpoIID/LytB_N"/>
</dbReference>
<dbReference type="InterPro" id="IPR013517">
    <property type="entry name" value="FG-GAP"/>
</dbReference>
<accession>A0A542ZGA3</accession>
<dbReference type="RefSeq" id="WP_185746018.1">
    <property type="nucleotide sequence ID" value="NZ_BAAAKX010000013.1"/>
</dbReference>
<dbReference type="InterPro" id="IPR013486">
    <property type="entry name" value="SpoIID/LytB"/>
</dbReference>
<dbReference type="EMBL" id="VFOQ01000001">
    <property type="protein sequence ID" value="TQL59365.1"/>
    <property type="molecule type" value="Genomic_DNA"/>
</dbReference>
<reference evidence="3 4" key="1">
    <citation type="submission" date="2019-06" db="EMBL/GenBank/DDBJ databases">
        <title>Sequencing the genomes of 1000 actinobacteria strains.</title>
        <authorList>
            <person name="Klenk H.-P."/>
        </authorList>
    </citation>
    <scope>NUCLEOTIDE SEQUENCE [LARGE SCALE GENOMIC DNA]</scope>
    <source>
        <strain evidence="3 4">DSM 18082</strain>
    </source>
</reference>
<keyword evidence="1" id="KW-0732">Signal</keyword>
<dbReference type="NCBIfam" id="TIGR02669">
    <property type="entry name" value="SpoIID_LytB"/>
    <property type="match status" value="1"/>
</dbReference>